<evidence type="ECO:0000256" key="1">
    <source>
        <dbReference type="SAM" id="Phobius"/>
    </source>
</evidence>
<evidence type="ECO:0000313" key="3">
    <source>
        <dbReference type="Proteomes" id="UP000501074"/>
    </source>
</evidence>
<dbReference type="RefSeq" id="YP_009755849.1">
    <property type="nucleotide sequence ID" value="NC_046956.1"/>
</dbReference>
<dbReference type="KEGG" id="vg:54124722"/>
<gene>
    <name evidence="2" type="primary">MM2</name>
</gene>
<keyword evidence="1" id="KW-1133">Transmembrane helix</keyword>
<dbReference type="EMBL" id="MF685025">
    <property type="protein sequence ID" value="AXP11712.1"/>
    <property type="molecule type" value="Genomic_RNA"/>
</dbReference>
<keyword evidence="1" id="KW-0472">Membrane</keyword>
<reference evidence="2" key="1">
    <citation type="submission" date="2017-08" db="EMBL/GenBank/DDBJ databases">
        <title>Identification of a novel virus as a cause of large scale mortalities in the endangered Bellinger River snapping turtle (Myuchelys georgesi).</title>
        <authorList>
            <person name="Frost M.J."/>
            <person name="Kirkland P.D."/>
            <person name="Read A.J."/>
            <person name="Zhang J."/>
            <person name="Hornitzky C.L."/>
        </authorList>
    </citation>
    <scope>NUCLEOTIDE SEQUENCE [LARGE SCALE GENOMIC DNA]</scope>
    <source>
        <strain evidence="2">J248</strain>
    </source>
</reference>
<accession>A0A346I7J2</accession>
<protein>
    <submittedName>
        <fullName evidence="2">Minor membrane protein 2</fullName>
    </submittedName>
</protein>
<name>A0A346I7J2_9NIDO</name>
<keyword evidence="1" id="KW-0812">Transmembrane</keyword>
<keyword evidence="3" id="KW-1185">Reference proteome</keyword>
<evidence type="ECO:0000313" key="2">
    <source>
        <dbReference type="EMBL" id="AXP11712.1"/>
    </source>
</evidence>
<organism evidence="2">
    <name type="scientific">Bellinger River virus</name>
    <dbReference type="NCBI Taxonomy" id="2301728"/>
    <lineage>
        <taxon>Viruses</taxon>
        <taxon>Riboviria</taxon>
        <taxon>Orthornavirae</taxon>
        <taxon>Pisuviricota</taxon>
        <taxon>Pisoniviricetes</taxon>
        <taxon>Nidovirales</taxon>
        <taxon>Tornidovirineae</taxon>
        <taxon>Tobaniviridae</taxon>
        <taxon>Serpentovirinae</taxon>
        <taxon>Pregotovirus</taxon>
        <taxon>Snaturtovirus</taxon>
        <taxon>Pregotovirus myuchelyis</taxon>
        <taxon>Berisnavirus 1</taxon>
    </lineage>
</organism>
<proteinExistence type="predicted"/>
<sequence length="273" mass="30332">MLPIIFLYLSYASAQTTWNQTTNIGPRTTNPIFSPLLTWDANSFVCLTCVNESNVISFYHPGAIPNRFWLQTDFTHNNTVARLNFTDTYMAPDSRGVFLQWTKYDLNSSFTIVQSYMNTILATNMSLQSTATGHFHYLSSAANSTTAMFLGRIPSLPIRILGNWSVYAPAINFVFNESLGVIQYFNHEVQPCPTQVPATCPQPATVQEPTPCPTKPAETTTTTVPTVTTPDDCHFNLKLAVITTCLAGVLLAATTAMLIFRPKQDVTKKSNFY</sequence>
<dbReference type="GeneID" id="54124722"/>
<feature type="transmembrane region" description="Helical" evidence="1">
    <location>
        <begin position="239"/>
        <end position="260"/>
    </location>
</feature>
<dbReference type="Proteomes" id="UP000501074">
    <property type="component" value="Segment"/>
</dbReference>